<evidence type="ECO:0000313" key="1">
    <source>
        <dbReference type="EMBL" id="SBV90472.1"/>
    </source>
</evidence>
<gene>
    <name evidence="1" type="ORF">KM92DES2_10002</name>
</gene>
<organism evidence="1">
    <name type="scientific">uncultured Desulfovibrio sp</name>
    <dbReference type="NCBI Taxonomy" id="167968"/>
    <lineage>
        <taxon>Bacteria</taxon>
        <taxon>Pseudomonadati</taxon>
        <taxon>Thermodesulfobacteriota</taxon>
        <taxon>Desulfovibrionia</taxon>
        <taxon>Desulfovibrionales</taxon>
        <taxon>Desulfovibrionaceae</taxon>
        <taxon>Desulfovibrio</taxon>
        <taxon>environmental samples</taxon>
    </lineage>
</organism>
<reference evidence="1" key="1">
    <citation type="submission" date="2016-04" db="EMBL/GenBank/DDBJ databases">
        <authorList>
            <person name="Evans L.H."/>
            <person name="Alamgir A."/>
            <person name="Owens N."/>
            <person name="Weber N.D."/>
            <person name="Virtaneva K."/>
            <person name="Barbian K."/>
            <person name="Babar A."/>
            <person name="Rosenke K."/>
        </authorList>
    </citation>
    <scope>NUCLEOTIDE SEQUENCE</scope>
    <source>
        <strain evidence="1">92-2</strain>
    </source>
</reference>
<dbReference type="AlphaFoldDB" id="A0A212ITE3"/>
<dbReference type="EMBL" id="FLUP01000001">
    <property type="protein sequence ID" value="SBV90472.1"/>
    <property type="molecule type" value="Genomic_DNA"/>
</dbReference>
<protein>
    <submittedName>
        <fullName evidence="1">Uncharacterized protein</fullName>
    </submittedName>
</protein>
<accession>A0A212ITE3</accession>
<name>A0A212ITE3_9BACT</name>
<sequence>MMPCKAAWNADGSIPSILVINSLMRLADCVHTLRRENIAYRFQKLRDARAQRLLHQRKKAAR</sequence>
<proteinExistence type="predicted"/>